<evidence type="ECO:0000313" key="1">
    <source>
        <dbReference type="EMBL" id="GLH95737.1"/>
    </source>
</evidence>
<protein>
    <recommendedName>
        <fullName evidence="3">AbiEi antitoxin C-terminal domain-containing protein</fullName>
    </recommendedName>
</protein>
<accession>A0ABQ5QP39</accession>
<sequence length="246" mass="28122">MQGVLQAAGILTVFDRAAEQRRFPEPAHPYSYLMAARLHAFGDADRWALVVETVGYNPRAANVVDVMHGVGNCLLGTTEHWGTQHLRRVDNFQDLFDDRPWPPRYRQLPITVRGHELHVDAAPTIAAQDLFRLLVPDHKDLLLGDEVELRHLVPADLPRLLSLDDWHHTALRVKPPSAERERARLRHDSLMRHVPPDQRVPFEVRPSDIETYRQIAEVLATADPNKYQPTLPPNTHWTNWPMSGAL</sequence>
<organism evidence="1 2">
    <name type="scientific">Phytohabitans aurantiacus</name>
    <dbReference type="NCBI Taxonomy" id="3016789"/>
    <lineage>
        <taxon>Bacteria</taxon>
        <taxon>Bacillati</taxon>
        <taxon>Actinomycetota</taxon>
        <taxon>Actinomycetes</taxon>
        <taxon>Micromonosporales</taxon>
        <taxon>Micromonosporaceae</taxon>
    </lineage>
</organism>
<comment type="caution">
    <text evidence="1">The sequence shown here is derived from an EMBL/GenBank/DDBJ whole genome shotgun (WGS) entry which is preliminary data.</text>
</comment>
<dbReference type="Pfam" id="PF22535">
    <property type="entry name" value="DUF7003"/>
    <property type="match status" value="1"/>
</dbReference>
<evidence type="ECO:0008006" key="3">
    <source>
        <dbReference type="Google" id="ProtNLM"/>
    </source>
</evidence>
<evidence type="ECO:0000313" key="2">
    <source>
        <dbReference type="Proteomes" id="UP001144280"/>
    </source>
</evidence>
<reference evidence="1" key="1">
    <citation type="submission" date="2022-12" db="EMBL/GenBank/DDBJ databases">
        <title>New Phytohabitans aurantiacus sp. RD004123 nov., an actinomycete isolated from soil.</title>
        <authorList>
            <person name="Triningsih D.W."/>
            <person name="Harunari E."/>
            <person name="Igarashi Y."/>
        </authorList>
    </citation>
    <scope>NUCLEOTIDE SEQUENCE</scope>
    <source>
        <strain evidence="1">RD004123</strain>
    </source>
</reference>
<dbReference type="Proteomes" id="UP001144280">
    <property type="component" value="Unassembled WGS sequence"/>
</dbReference>
<dbReference type="EMBL" id="BSDI01000004">
    <property type="protein sequence ID" value="GLH95737.1"/>
    <property type="molecule type" value="Genomic_DNA"/>
</dbReference>
<keyword evidence="2" id="KW-1185">Reference proteome</keyword>
<name>A0ABQ5QP39_9ACTN</name>
<gene>
    <name evidence="1" type="ORF">Pa4123_10090</name>
</gene>
<proteinExistence type="predicted"/>
<dbReference type="InterPro" id="IPR054272">
    <property type="entry name" value="DUF7003"/>
</dbReference>